<dbReference type="AlphaFoldDB" id="A0A967ED34"/>
<dbReference type="Pfam" id="PF01551">
    <property type="entry name" value="Peptidase_M23"/>
    <property type="match status" value="1"/>
</dbReference>
<dbReference type="InterPro" id="IPR016047">
    <property type="entry name" value="M23ase_b-sheet_dom"/>
</dbReference>
<dbReference type="EMBL" id="JAAOIV010000001">
    <property type="protein sequence ID" value="NHN54331.1"/>
    <property type="molecule type" value="Genomic_DNA"/>
</dbReference>
<reference evidence="3" key="1">
    <citation type="submission" date="2020-03" db="EMBL/GenBank/DDBJ databases">
        <title>Draft sequencing of Calidifontibacter sp. DB0510.</title>
        <authorList>
            <person name="Kim D.-U."/>
        </authorList>
    </citation>
    <scope>NUCLEOTIDE SEQUENCE</scope>
    <source>
        <strain evidence="3">DB0510</strain>
    </source>
</reference>
<sequence>MSIALLAAWLGLLVGLGPVATPAPAHGYVWPLDPQPQVVRRFEQPPARWAAGHRGVDLLGSPGQQVRSAGGGVVVWSGMLAGRGVVSVRHPNGWRTTYEPVDRRAPPGTVVTPGAAIGSLATTGGHCLPRACLHWGLLVGKDSYRDPLTLLGDQRVVLLPLG</sequence>
<evidence type="ECO:0000313" key="3">
    <source>
        <dbReference type="EMBL" id="NHN54331.1"/>
    </source>
</evidence>
<feature type="signal peptide" evidence="1">
    <location>
        <begin position="1"/>
        <end position="27"/>
    </location>
</feature>
<dbReference type="Gene3D" id="2.70.70.10">
    <property type="entry name" value="Glucose Permease (Domain IIA)"/>
    <property type="match status" value="1"/>
</dbReference>
<accession>A0A967ED34</accession>
<dbReference type="Proteomes" id="UP000744769">
    <property type="component" value="Unassembled WGS sequence"/>
</dbReference>
<organism evidence="3 4">
    <name type="scientific">Metallococcus carri</name>
    <dbReference type="NCBI Taxonomy" id="1656884"/>
    <lineage>
        <taxon>Bacteria</taxon>
        <taxon>Bacillati</taxon>
        <taxon>Actinomycetota</taxon>
        <taxon>Actinomycetes</taxon>
        <taxon>Micrococcales</taxon>
        <taxon>Dermacoccaceae</taxon>
        <taxon>Metallococcus</taxon>
    </lineage>
</organism>
<evidence type="ECO:0000259" key="2">
    <source>
        <dbReference type="Pfam" id="PF01551"/>
    </source>
</evidence>
<dbReference type="SUPFAM" id="SSF51261">
    <property type="entry name" value="Duplicated hybrid motif"/>
    <property type="match status" value="1"/>
</dbReference>
<feature type="domain" description="M23ase beta-sheet core" evidence="2">
    <location>
        <begin position="52"/>
        <end position="141"/>
    </location>
</feature>
<evidence type="ECO:0000313" key="4">
    <source>
        <dbReference type="Proteomes" id="UP000744769"/>
    </source>
</evidence>
<dbReference type="InterPro" id="IPR011055">
    <property type="entry name" value="Dup_hybrid_motif"/>
</dbReference>
<gene>
    <name evidence="3" type="ORF">G9U51_00840</name>
</gene>
<dbReference type="CDD" id="cd12797">
    <property type="entry name" value="M23_peptidase"/>
    <property type="match status" value="1"/>
</dbReference>
<dbReference type="RefSeq" id="WP_166191813.1">
    <property type="nucleotide sequence ID" value="NZ_JAAOIV010000001.1"/>
</dbReference>
<protein>
    <submittedName>
        <fullName evidence="3">M23 family metallopeptidase</fullName>
    </submittedName>
</protein>
<comment type="caution">
    <text evidence="3">The sequence shown here is derived from an EMBL/GenBank/DDBJ whole genome shotgun (WGS) entry which is preliminary data.</text>
</comment>
<name>A0A967ED34_9MICO</name>
<feature type="chain" id="PRO_5038381968" evidence="1">
    <location>
        <begin position="28"/>
        <end position="162"/>
    </location>
</feature>
<keyword evidence="1" id="KW-0732">Signal</keyword>
<evidence type="ECO:0000256" key="1">
    <source>
        <dbReference type="SAM" id="SignalP"/>
    </source>
</evidence>
<keyword evidence="4" id="KW-1185">Reference proteome</keyword>
<proteinExistence type="predicted"/>